<keyword evidence="5 9" id="KW-0547">Nucleotide-binding</keyword>
<feature type="compositionally biased region" description="Low complexity" evidence="10">
    <location>
        <begin position="1441"/>
        <end position="1455"/>
    </location>
</feature>
<evidence type="ECO:0000256" key="7">
    <source>
        <dbReference type="ARBA" id="ARBA00023242"/>
    </source>
</evidence>
<organism evidence="12 13">
    <name type="scientific">Geranomyces variabilis</name>
    <dbReference type="NCBI Taxonomy" id="109894"/>
    <lineage>
        <taxon>Eukaryota</taxon>
        <taxon>Fungi</taxon>
        <taxon>Fungi incertae sedis</taxon>
        <taxon>Chytridiomycota</taxon>
        <taxon>Chytridiomycota incertae sedis</taxon>
        <taxon>Chytridiomycetes</taxon>
        <taxon>Spizellomycetales</taxon>
        <taxon>Powellomycetaceae</taxon>
        <taxon>Geranomyces</taxon>
    </lineage>
</organism>
<feature type="binding site" evidence="9">
    <location>
        <position position="496"/>
    </location>
    <ligand>
        <name>ATP</name>
        <dbReference type="ChEBI" id="CHEBI:30616"/>
    </ligand>
</feature>
<evidence type="ECO:0000259" key="11">
    <source>
        <dbReference type="PROSITE" id="PS51299"/>
    </source>
</evidence>
<comment type="function">
    <text evidence="9">RNA cytidine acetyltransferase with specificity toward both 18S rRNA and tRNAs. Catalyzes the formation of N(4)-acetylcytidine (ac4C) in 18S rRNA. Required for early nucleolar cleavages of precursor rRNA at sites A0, A1 and A2 during 18S rRNA synthesis. Catalyzes the formation of ac4C in serine and leucine tRNAs. Requires the tRNA-binding adapter protein TAN1 for full tRNA acetyltransferase activity but not for 18S rRNA acetylation.</text>
</comment>
<dbReference type="PROSITE" id="PS51299">
    <property type="entry name" value="HTH_APSES"/>
    <property type="match status" value="1"/>
</dbReference>
<dbReference type="Pfam" id="PF13725">
    <property type="entry name" value="tRNA_bind_2"/>
    <property type="match status" value="1"/>
</dbReference>
<dbReference type="InterPro" id="IPR032672">
    <property type="entry name" value="TmcA/NAT10/Kre33"/>
</dbReference>
<keyword evidence="7 9" id="KW-0539">Nucleus</keyword>
<feature type="binding site" evidence="9">
    <location>
        <begin position="660"/>
        <end position="662"/>
    </location>
    <ligand>
        <name>acetyl-CoA</name>
        <dbReference type="ChEBI" id="CHEBI:57288"/>
    </ligand>
</feature>
<dbReference type="InterPro" id="IPR007807">
    <property type="entry name" value="TcmA/NAT10_helicase"/>
</dbReference>
<keyword evidence="8 9" id="KW-0012">Acyltransferase</keyword>
<dbReference type="GO" id="GO:1990883">
    <property type="term" value="F:18S rRNA cytidine N-acetyltransferase activity"/>
    <property type="evidence" value="ECO:0007669"/>
    <property type="project" value="TreeGrafter"/>
</dbReference>
<evidence type="ECO:0000256" key="9">
    <source>
        <dbReference type="HAMAP-Rule" id="MF_03211"/>
    </source>
</evidence>
<accession>A0AAD5TMX2</accession>
<evidence type="ECO:0000256" key="8">
    <source>
        <dbReference type="ARBA" id="ARBA00023315"/>
    </source>
</evidence>
<keyword evidence="4 9" id="KW-0819">tRNA processing</keyword>
<keyword evidence="6 9" id="KW-0067">ATP-binding</keyword>
<feature type="binding site" evidence="9">
    <location>
        <position position="765"/>
    </location>
    <ligand>
        <name>acetyl-CoA</name>
        <dbReference type="ChEBI" id="CHEBI:57288"/>
    </ligand>
</feature>
<comment type="caution">
    <text evidence="12">The sequence shown here is derived from an EMBL/GenBank/DDBJ whole genome shotgun (WGS) entry which is preliminary data.</text>
</comment>
<feature type="compositionally biased region" description="Low complexity" evidence="10">
    <location>
        <begin position="1639"/>
        <end position="1658"/>
    </location>
</feature>
<dbReference type="Proteomes" id="UP001212152">
    <property type="component" value="Unassembled WGS sequence"/>
</dbReference>
<comment type="subcellular location">
    <subcellularLocation>
        <location evidence="1 9">Nucleus</location>
        <location evidence="1 9">Nucleolus</location>
    </subcellularLocation>
</comment>
<dbReference type="GO" id="GO:0000049">
    <property type="term" value="F:tRNA binding"/>
    <property type="evidence" value="ECO:0007669"/>
    <property type="project" value="TreeGrafter"/>
</dbReference>
<dbReference type="Pfam" id="PF05127">
    <property type="entry name" value="NAT10_TcmA_helicase"/>
    <property type="match status" value="1"/>
</dbReference>
<dbReference type="InterPro" id="IPR036887">
    <property type="entry name" value="HTH_APSES_sf"/>
</dbReference>
<feature type="region of interest" description="Disordered" evidence="10">
    <location>
        <begin position="1791"/>
        <end position="1816"/>
    </location>
</feature>
<feature type="region of interest" description="Disordered" evidence="10">
    <location>
        <begin position="1588"/>
        <end position="1704"/>
    </location>
</feature>
<evidence type="ECO:0000256" key="4">
    <source>
        <dbReference type="ARBA" id="ARBA00022694"/>
    </source>
</evidence>
<feature type="compositionally biased region" description="Low complexity" evidence="10">
    <location>
        <begin position="2557"/>
        <end position="2574"/>
    </location>
</feature>
<dbReference type="GO" id="GO:0005730">
    <property type="term" value="C:nucleolus"/>
    <property type="evidence" value="ECO:0007669"/>
    <property type="project" value="UniProtKB-SubCell"/>
</dbReference>
<comment type="subunit">
    <text evidence="9">Interacts with TAN1.</text>
</comment>
<dbReference type="FunFam" id="3.40.50.11040:FF:000002">
    <property type="entry name" value="RNA cytidine acetyltransferase"/>
    <property type="match status" value="1"/>
</dbReference>
<comment type="similarity">
    <text evidence="9">Belongs to the RNA cytidine acetyltransferase family. NAT10 subfamily.</text>
</comment>
<evidence type="ECO:0000256" key="5">
    <source>
        <dbReference type="ARBA" id="ARBA00022741"/>
    </source>
</evidence>
<dbReference type="GO" id="GO:0003677">
    <property type="term" value="F:DNA binding"/>
    <property type="evidence" value="ECO:0007669"/>
    <property type="project" value="InterPro"/>
</dbReference>
<feature type="domain" description="HTH APSES-type" evidence="11">
    <location>
        <begin position="2100"/>
        <end position="2209"/>
    </location>
</feature>
<dbReference type="InterPro" id="IPR003163">
    <property type="entry name" value="Tscrpt_reg_HTH_APSES-type"/>
</dbReference>
<feature type="compositionally biased region" description="Acidic residues" evidence="10">
    <location>
        <begin position="2866"/>
        <end position="2884"/>
    </location>
</feature>
<keyword evidence="2 9" id="KW-0698">rRNA processing</keyword>
<dbReference type="Pfam" id="PF13718">
    <property type="entry name" value="GNAT_acetyltr_2"/>
    <property type="match status" value="1"/>
</dbReference>
<feature type="compositionally biased region" description="Basic and acidic residues" evidence="10">
    <location>
        <begin position="1601"/>
        <end position="1612"/>
    </location>
</feature>
<feature type="compositionally biased region" description="Polar residues" evidence="10">
    <location>
        <begin position="2579"/>
        <end position="2592"/>
    </location>
</feature>
<dbReference type="InterPro" id="IPR013562">
    <property type="entry name" value="TmcA/NAT10_N"/>
</dbReference>
<dbReference type="Gene3D" id="3.10.260.10">
    <property type="entry name" value="Transcription regulator HTH, APSES-type DNA-binding domain"/>
    <property type="match status" value="1"/>
</dbReference>
<evidence type="ECO:0000256" key="10">
    <source>
        <dbReference type="SAM" id="MobiDB-lite"/>
    </source>
</evidence>
<dbReference type="Gene3D" id="3.40.50.11040">
    <property type="match status" value="1"/>
</dbReference>
<feature type="region of interest" description="Disordered" evidence="10">
    <location>
        <begin position="2557"/>
        <end position="2594"/>
    </location>
</feature>
<evidence type="ECO:0000256" key="2">
    <source>
        <dbReference type="ARBA" id="ARBA00022552"/>
    </source>
</evidence>
<dbReference type="Gene3D" id="3.40.50.300">
    <property type="entry name" value="P-loop containing nucleotide triphosphate hydrolases"/>
    <property type="match status" value="1"/>
</dbReference>
<dbReference type="PANTHER" id="PTHR10925:SF5">
    <property type="entry name" value="RNA CYTIDINE ACETYLTRANSFERASE"/>
    <property type="match status" value="1"/>
</dbReference>
<dbReference type="Gene3D" id="3.40.630.30">
    <property type="match status" value="1"/>
</dbReference>
<evidence type="ECO:0000256" key="6">
    <source>
        <dbReference type="ARBA" id="ARBA00022840"/>
    </source>
</evidence>
<dbReference type="EMBL" id="JADGJQ010000012">
    <property type="protein sequence ID" value="KAJ3181448.1"/>
    <property type="molecule type" value="Genomic_DNA"/>
</dbReference>
<feature type="region of interest" description="Disordered" evidence="10">
    <location>
        <begin position="2285"/>
        <end position="2304"/>
    </location>
</feature>
<sequence length="2884" mass="303983">MVQNAQRKKLDSRIPTIIQNNVQQNKRTFFVLVGDRGRDQVVTLHFLLAKARVATRPSVLWCYKKELGFSSNRKKRMGQIKRQIARGIRDADEEDPFELFVSSTSIRYAYYKETEKILGNTYGMCVLQDFEALTPNLLARTVETVEGGGIVVILLKTMNSLKQLYSMSMDVHSRYRTESHQDTVARFNERFILSLGSCESCLVVDDELNVLPLSAGKNVKPLPRLEEAILTPADKELVDLKESLKDTQPVGCLLACAKTLDQAKAVLTFIEAIADKNLRSTVALTAARGRGKSAALGISMAAAVAYGYSNIFITSPSPENLKTLFEFIFKGFDALGYEEHLDYDIVQSTNPAFQKAVVRVNIFRDHRQTIQWIDPSDHHVLAQAELVVIDEAAAIPLPIVKNLLGPYLVFMASTINGYEGTGRSLSLKLLSQLREQSRGFMGKTIAAAPTGVVVGRDGKEKKSGSGDASVASTAAAGTSTVGNRTLREIKLDEPIRYAINDPVESWLNRLLCLDCCTPDPKVTRAIAGCPHPSKCELYYVNRDTLFSFHPVSEAFLQKMMALYVASHYKNSPNDLQLLSDAPAHHLFVLLPPVDERSANSLPEPLCVVQVCMEGAIAKGTALSSLAKGIRADGDLIPWVVTQQFLDDDFASLSGARVVRIATHPDYVGMGYGKRAVDLLEEYYSGKISSLSEDDDVNVNPSESMTRVTDEDLEHQTLMADDIRVRDPATMPPLLLKLSERPLKENLHWLGVSFGITAQLHKFWKRSGFSPVYLRQTANDLTGEHTCVMLKKLGNEQASRALATAEPAWLESFMLDFRRRFIELLAFQFKTFSPILVLSVFEASGASKDGVGATAAADPAVAPLDSPAEIAKLFTPYDLKRLESYTHNMLDYHVIMDLVPTLARAYFLSRMHQTSKAPGASEASTTSVKLSPVQAALLAGLGLQKKTVDDLQKELDVPATQIMALFAKLVRKCLQFLDGVVESSVMKEVDAASKPPAAAAGANAMDVDGAANSLKRDVADAESWDPTAESLASDLATGETTVLAALKAEQKKVLESLNLEQYAIPDSAGDALELASGNATIVNVPSTGNKKRKLGEGQSAKDIAAKFRGDEAVVDPKGLLAKKKDKTEYERFIRGVLAALSSCRMDKPTSSDGGYFPLHQHQPSSSVAAPFLLKPHANGTRTLLTHLHFCVELYPDDAKDKVFLAIVKALLRGGNRPCTPKELSNLILKHKLTTLGGATPYATVSSRISQHFRRATDLNRSPLLGRRSLDNKKSRRLVYYVDQVGVPVNPGDDRPHSDSEDSAGEGGETSGPMVSSPIVSPTVSDLPISANPAGDGRLLSNNSNDSGGAAADPNTPIRVSTRVKRRRSPYSPSDEPLNQSKRSRSNSISQQGVTHPSQSRRGSGQAWSSPTRAEGQRAPTLELSDDESDDDISLRRRDQAHLHTSASSHTSITHQQPLTTQPQSPEFAFRPRTTSDDIVLHPITSPQMRIPATATLPSQLSPSQPALDFDVPKEFLPSPFLEAGLDPLEADSCYTTEVPPPSSYRMDPALSTFDGAGLGVYHDFHHPENVSVSELDFLLGDGGDDGWGMSSTTLPPLPKRVVHSEPETFDRDPKRRRVDGASQASQPTSEHGEPMPKQPAPASSLATAFAAPAVTTSSTEPQFEMYQSEKLSTPPPTMNEQAPPAASIVNSPSTSDSATHETLSHELSPVSVSSYRCNGDTLEVYEKVARYSIAVRASKIKTAPRLDLVLRVHTIDASGRLVPKHTESSEVRVGVYMEGFVRARELFDFGTKRPPAESNADEVRVKAEQGEPQGTDEESVWAAYVDELQKRTLGSRNGNESVVLRICGSGGEAEEGFVLVELKGSDVEGDIGVPVECGGVWIPTPEARRLGDALGISDRLTDLFSSGSDSTSDFKPLASVLTLTSSKFQSLLSAPIRPSTLSLPSPASTPSVKIGGKAEASLATAGLDEEVKHDDFLDFDAHAEWSQEESGAGESGDDSKGSMRAARTETIPPSQPPVSLDPSTLHLVPPIQPVTGGGPVYMTNIDGILCYVMWLVKGADGNFVGTPAKELPNPLEKAVAPAKNASAPSAVVATSDSPVGSITAPASASSAAAPKAGTNPPVPLLRRVDNNMVNATLLLHAGGLVTDKDRSIVLSLERGRARCRKKGSGLYGTWIPLNRARHLARTFCLQGKLGGFLSDGVSKAAFGITDSTVPSTPAVEQVIGSDGTVIYKAAETPAVAGSASSVAANKAALLGLTSLPPNVATGLANINNDSGSVRGLLASARGRGRGKLPSTPLANAPIPGRNLIGGRVGTAMYNPASTAPTPATSGPSTAPAAPTGLAGMSNSAAMAATQAAIAALTKLGGSGPLTAATLATALAALNQVTPGGKPGTGTPPVPTAGAASIPSPASILQAFATVFKNGFPTNWKPATTTGSPNSSATSTFASTPSTPALNSPLGAKPNTPLFTQLAPPASSSASSVPGPSSTLAVPASQPSSAPGVVARALAAASAGRGTGLNKSAISSPVSIQTHALYGLPLPSNPNNVSTTLGAASSSATASSTSSASMSSFPPTSSLAPPVSKVSSSATPTGNSISPAPALQPLTDGLSAGVSGGIAVPFVPNVPIIALDDIDGPIASSTGGVTAQTTAGAPLPTSYATTAAGQTVNVSGSSEPAVAQLPVGLNVANFGVVQLPANAGDILNYLEDEEVDELDDIEAIQEDSDDDEMECDGEDYDEDDADDSFASASAESPSVPPGNGGKAAPPAPRVGGGKIRPSAVVSVAGVATPTKTRGKARGKVAAKRQPAKRRAAVSGAGALNAGTASMSTPKGRAPTAKAKKATAAVVPTGKGKGKGKSKGTTTTATAAGAESEGSDFEIDVCDGDGVDDFR</sequence>
<dbReference type="InterPro" id="IPR000182">
    <property type="entry name" value="GNAT_dom"/>
</dbReference>
<feature type="region of interest" description="Disordered" evidence="10">
    <location>
        <begin position="1983"/>
        <end position="2018"/>
    </location>
</feature>
<feature type="compositionally biased region" description="Low complexity" evidence="10">
    <location>
        <begin position="2318"/>
        <end position="2338"/>
    </location>
</feature>
<dbReference type="Pfam" id="PF25318">
    <property type="entry name" value="WHD_GDS1"/>
    <property type="match status" value="1"/>
</dbReference>
<keyword evidence="13" id="KW-1185">Reference proteome</keyword>
<dbReference type="PANTHER" id="PTHR10925">
    <property type="entry name" value="N-ACETYLTRANSFERASE 10"/>
    <property type="match status" value="1"/>
</dbReference>
<proteinExistence type="inferred from homology"/>
<dbReference type="InterPro" id="IPR027417">
    <property type="entry name" value="P-loop_NTPase"/>
</dbReference>
<evidence type="ECO:0000313" key="12">
    <source>
        <dbReference type="EMBL" id="KAJ3181448.1"/>
    </source>
</evidence>
<feature type="compositionally biased region" description="Low complexity" evidence="10">
    <location>
        <begin position="2469"/>
        <end position="2484"/>
    </location>
</feature>
<keyword evidence="3 9" id="KW-0808">Transferase</keyword>
<feature type="compositionally biased region" description="Basic residues" evidence="10">
    <location>
        <begin position="2786"/>
        <end position="2805"/>
    </location>
</feature>
<dbReference type="GO" id="GO:1904812">
    <property type="term" value="P:rRNA acetylation involved in maturation of SSU-rRNA"/>
    <property type="evidence" value="ECO:0007669"/>
    <property type="project" value="InterPro"/>
</dbReference>
<comment type="catalytic activity">
    <reaction evidence="9">
        <text>a cytidine in 18S rRNA + acetyl-CoA + ATP + H2O = an N(4)-acetylcytidine in 18S rRNA + ADP + phosphate + CoA + H(+)</text>
        <dbReference type="Rhea" id="RHEA:51424"/>
        <dbReference type="Rhea" id="RHEA-COMP:13575"/>
        <dbReference type="Rhea" id="RHEA-COMP:13576"/>
        <dbReference type="ChEBI" id="CHEBI:15377"/>
        <dbReference type="ChEBI" id="CHEBI:15378"/>
        <dbReference type="ChEBI" id="CHEBI:30616"/>
        <dbReference type="ChEBI" id="CHEBI:43474"/>
        <dbReference type="ChEBI" id="CHEBI:57287"/>
        <dbReference type="ChEBI" id="CHEBI:57288"/>
        <dbReference type="ChEBI" id="CHEBI:74900"/>
        <dbReference type="ChEBI" id="CHEBI:82748"/>
        <dbReference type="ChEBI" id="CHEBI:456216"/>
    </reaction>
</comment>
<name>A0AAD5TMX2_9FUNG</name>
<evidence type="ECO:0000256" key="1">
    <source>
        <dbReference type="ARBA" id="ARBA00004604"/>
    </source>
</evidence>
<gene>
    <name evidence="9" type="primary">NAT10</name>
    <name evidence="12" type="ORF">HDU87_001056</name>
</gene>
<dbReference type="InterPro" id="IPR033688">
    <property type="entry name" value="NAT10"/>
</dbReference>
<dbReference type="GO" id="GO:0005524">
    <property type="term" value="F:ATP binding"/>
    <property type="evidence" value="ECO:0007669"/>
    <property type="project" value="UniProtKB-UniRule"/>
</dbReference>
<comment type="catalytic activity">
    <reaction evidence="9">
        <text>a cytidine in tRNA + acetyl-CoA + ATP + H2O = an N(4)-acetylcytidine in tRNA + ADP + phosphate + CoA + H(+)</text>
        <dbReference type="Rhea" id="RHEA:53876"/>
        <dbReference type="Rhea" id="RHEA-COMP:13670"/>
        <dbReference type="Rhea" id="RHEA-COMP:13671"/>
        <dbReference type="ChEBI" id="CHEBI:15377"/>
        <dbReference type="ChEBI" id="CHEBI:15378"/>
        <dbReference type="ChEBI" id="CHEBI:30616"/>
        <dbReference type="ChEBI" id="CHEBI:43474"/>
        <dbReference type="ChEBI" id="CHEBI:57287"/>
        <dbReference type="ChEBI" id="CHEBI:57288"/>
        <dbReference type="ChEBI" id="CHEBI:74900"/>
        <dbReference type="ChEBI" id="CHEBI:82748"/>
        <dbReference type="ChEBI" id="CHEBI:456216"/>
    </reaction>
</comment>
<dbReference type="InterPro" id="IPR027992">
    <property type="entry name" value="tRNA_bind_dom"/>
</dbReference>
<dbReference type="InterPro" id="IPR057511">
    <property type="entry name" value="WH_GDS1"/>
</dbReference>
<feature type="compositionally biased region" description="Polar residues" evidence="10">
    <location>
        <begin position="1687"/>
        <end position="1696"/>
    </location>
</feature>
<dbReference type="Pfam" id="PF08351">
    <property type="entry name" value="TmcA_N"/>
    <property type="match status" value="1"/>
</dbReference>
<protein>
    <recommendedName>
        <fullName evidence="9">RNA cytidine acetyltransferase</fullName>
        <ecNumber evidence="9">2.3.1.-</ecNumber>
    </recommendedName>
    <alternativeName>
        <fullName evidence="9">18S rRNA cytosine acetyltransferase</fullName>
    </alternativeName>
</protein>
<feature type="compositionally biased region" description="Acidic residues" evidence="10">
    <location>
        <begin position="2714"/>
        <end position="2737"/>
    </location>
</feature>
<feature type="compositionally biased region" description="Low complexity" evidence="10">
    <location>
        <begin position="2738"/>
        <end position="2747"/>
    </location>
</feature>
<feature type="region of interest" description="Disordered" evidence="10">
    <location>
        <begin position="2428"/>
        <end position="2495"/>
    </location>
</feature>
<feature type="compositionally biased region" description="Low complexity" evidence="10">
    <location>
        <begin position="2822"/>
        <end position="2843"/>
    </location>
</feature>
<feature type="binding site" evidence="9">
    <location>
        <begin position="667"/>
        <end position="673"/>
    </location>
    <ligand>
        <name>acetyl-CoA</name>
        <dbReference type="ChEBI" id="CHEBI:57288"/>
    </ligand>
</feature>
<feature type="compositionally biased region" description="Basic and acidic residues" evidence="10">
    <location>
        <begin position="1791"/>
        <end position="1808"/>
    </location>
</feature>
<dbReference type="HAMAP" id="MF_03211">
    <property type="entry name" value="RNA_acetyltr_Nat10"/>
    <property type="match status" value="1"/>
</dbReference>
<feature type="compositionally biased region" description="Low complexity" evidence="10">
    <location>
        <begin position="2434"/>
        <end position="2451"/>
    </location>
</feature>
<evidence type="ECO:0000256" key="3">
    <source>
        <dbReference type="ARBA" id="ARBA00022679"/>
    </source>
</evidence>
<reference evidence="12" key="1">
    <citation type="submission" date="2020-05" db="EMBL/GenBank/DDBJ databases">
        <title>Phylogenomic resolution of chytrid fungi.</title>
        <authorList>
            <person name="Stajich J.E."/>
            <person name="Amses K."/>
            <person name="Simmons R."/>
            <person name="Seto K."/>
            <person name="Myers J."/>
            <person name="Bonds A."/>
            <person name="Quandt C.A."/>
            <person name="Barry K."/>
            <person name="Liu P."/>
            <person name="Grigoriev I."/>
            <person name="Longcore J.E."/>
            <person name="James T.Y."/>
        </authorList>
    </citation>
    <scope>NUCLEOTIDE SEQUENCE</scope>
    <source>
        <strain evidence="12">JEL0379</strain>
    </source>
</reference>
<feature type="region of interest" description="Disordered" evidence="10">
    <location>
        <begin position="2714"/>
        <end position="2884"/>
    </location>
</feature>
<dbReference type="GO" id="GO:0051391">
    <property type="term" value="P:tRNA acetylation"/>
    <property type="evidence" value="ECO:0007669"/>
    <property type="project" value="UniProtKB-UniRule"/>
</dbReference>
<evidence type="ECO:0000313" key="13">
    <source>
        <dbReference type="Proteomes" id="UP001212152"/>
    </source>
</evidence>
<dbReference type="SUPFAM" id="SSF54616">
    <property type="entry name" value="DNA-binding domain of Mlu1-box binding protein MBP1"/>
    <property type="match status" value="1"/>
</dbReference>
<feature type="compositionally biased region" description="Basic and acidic residues" evidence="10">
    <location>
        <begin position="1431"/>
        <end position="1440"/>
    </location>
</feature>
<feature type="compositionally biased region" description="Polar residues" evidence="10">
    <location>
        <begin position="1375"/>
        <end position="1410"/>
    </location>
</feature>
<feature type="region of interest" description="Disordered" evidence="10">
    <location>
        <begin position="2317"/>
        <end position="2338"/>
    </location>
</feature>
<feature type="compositionally biased region" description="Low complexity" evidence="10">
    <location>
        <begin position="2852"/>
        <end position="2863"/>
    </location>
</feature>
<feature type="region of interest" description="Disordered" evidence="10">
    <location>
        <begin position="1281"/>
        <end position="1468"/>
    </location>
</feature>
<dbReference type="EC" id="2.3.1.-" evidence="9"/>
<dbReference type="GO" id="GO:0030686">
    <property type="term" value="C:90S preribosome"/>
    <property type="evidence" value="ECO:0007669"/>
    <property type="project" value="TreeGrafter"/>
</dbReference>
<feature type="binding site" evidence="9">
    <location>
        <begin position="289"/>
        <end position="298"/>
    </location>
    <ligand>
        <name>ATP</name>
        <dbReference type="ChEBI" id="CHEBI:30616"/>
    </ligand>
</feature>